<dbReference type="PROSITE" id="PS50293">
    <property type="entry name" value="TPR_REGION"/>
    <property type="match status" value="1"/>
</dbReference>
<sequence>MRITISSFTPIFQNVYLRIGVLFGVGIFLSGQPALADRIERTAPLQVGQQTEETENPTARAQEYNEQGIELVRSGQYAEAVAVFQSALEIYPDSEKLYLNLGIALGYDRQFTEAVVAFESALEINPENGETYNNLGIALGNQELYDEAIAAFDRAIAIDPDSPIPYHNSAVAYMKQEKFDEAIVSLEAARERYLNQDEGEVVELIDSVLLELRDRPSPSPSEPSEEDSEAPDPDSDPELE</sequence>
<feature type="region of interest" description="Disordered" evidence="4">
    <location>
        <begin position="212"/>
        <end position="240"/>
    </location>
</feature>
<keyword evidence="2 3" id="KW-0802">TPR repeat</keyword>
<dbReference type="PANTHER" id="PTHR44943:SF8">
    <property type="entry name" value="TPR REPEAT-CONTAINING PROTEIN MJ0263"/>
    <property type="match status" value="1"/>
</dbReference>
<reference evidence="5 6" key="1">
    <citation type="submission" date="2023-01" db="EMBL/GenBank/DDBJ databases">
        <title>Novel diversity within Roseofilum (Cyanobacteria; Desertifilaceae) from marine benthic mats with descriptions of four novel species.</title>
        <authorList>
            <person name="Wang Y."/>
            <person name="Berthold D.E."/>
            <person name="Hu J."/>
            <person name="Lefler F.W."/>
            <person name="Laughinghouse H.D. IV."/>
        </authorList>
    </citation>
    <scope>NUCLEOTIDE SEQUENCE [LARGE SCALE GENOMIC DNA]</scope>
    <source>
        <strain evidence="5 6">BLCC-M143</strain>
    </source>
</reference>
<feature type="repeat" description="TPR" evidence="3">
    <location>
        <begin position="61"/>
        <end position="94"/>
    </location>
</feature>
<feature type="repeat" description="TPR" evidence="3">
    <location>
        <begin position="129"/>
        <end position="162"/>
    </location>
</feature>
<organism evidence="5 6">
    <name type="scientific">Roseofilum casamattae BLCC-M143</name>
    <dbReference type="NCBI Taxonomy" id="3022442"/>
    <lineage>
        <taxon>Bacteria</taxon>
        <taxon>Bacillati</taxon>
        <taxon>Cyanobacteriota</taxon>
        <taxon>Cyanophyceae</taxon>
        <taxon>Desertifilales</taxon>
        <taxon>Desertifilaceae</taxon>
        <taxon>Roseofilum</taxon>
        <taxon>Roseofilum casamattae</taxon>
    </lineage>
</organism>
<dbReference type="RefSeq" id="WP_283758335.1">
    <property type="nucleotide sequence ID" value="NZ_JAQOSQ010000009.1"/>
</dbReference>
<evidence type="ECO:0000256" key="2">
    <source>
        <dbReference type="ARBA" id="ARBA00022803"/>
    </source>
</evidence>
<evidence type="ECO:0000256" key="4">
    <source>
        <dbReference type="SAM" id="MobiDB-lite"/>
    </source>
</evidence>
<accession>A0ABT7BXZ2</accession>
<evidence type="ECO:0000313" key="6">
    <source>
        <dbReference type="Proteomes" id="UP001232992"/>
    </source>
</evidence>
<dbReference type="InterPro" id="IPR019734">
    <property type="entry name" value="TPR_rpt"/>
</dbReference>
<dbReference type="InterPro" id="IPR011990">
    <property type="entry name" value="TPR-like_helical_dom_sf"/>
</dbReference>
<evidence type="ECO:0000256" key="1">
    <source>
        <dbReference type="ARBA" id="ARBA00022737"/>
    </source>
</evidence>
<proteinExistence type="predicted"/>
<dbReference type="SMART" id="SM00028">
    <property type="entry name" value="TPR"/>
    <property type="match status" value="4"/>
</dbReference>
<dbReference type="Pfam" id="PF13181">
    <property type="entry name" value="TPR_8"/>
    <property type="match status" value="1"/>
</dbReference>
<dbReference type="InterPro" id="IPR051685">
    <property type="entry name" value="Ycf3/AcsC/BcsC/TPR_MFPF"/>
</dbReference>
<gene>
    <name evidence="5" type="ORF">PMH09_10825</name>
</gene>
<dbReference type="Gene3D" id="1.25.40.10">
    <property type="entry name" value="Tetratricopeptide repeat domain"/>
    <property type="match status" value="1"/>
</dbReference>
<evidence type="ECO:0000256" key="3">
    <source>
        <dbReference type="PROSITE-ProRule" id="PRU00339"/>
    </source>
</evidence>
<name>A0ABT7BXZ2_9CYAN</name>
<evidence type="ECO:0000313" key="5">
    <source>
        <dbReference type="EMBL" id="MDJ1183682.1"/>
    </source>
</evidence>
<keyword evidence="6" id="KW-1185">Reference proteome</keyword>
<keyword evidence="1" id="KW-0677">Repeat</keyword>
<dbReference type="PROSITE" id="PS50005">
    <property type="entry name" value="TPR"/>
    <property type="match status" value="3"/>
</dbReference>
<dbReference type="SUPFAM" id="SSF48452">
    <property type="entry name" value="TPR-like"/>
    <property type="match status" value="1"/>
</dbReference>
<feature type="compositionally biased region" description="Acidic residues" evidence="4">
    <location>
        <begin position="223"/>
        <end position="240"/>
    </location>
</feature>
<dbReference type="Pfam" id="PF13432">
    <property type="entry name" value="TPR_16"/>
    <property type="match status" value="1"/>
</dbReference>
<dbReference type="InterPro" id="IPR013105">
    <property type="entry name" value="TPR_2"/>
</dbReference>
<dbReference type="Pfam" id="PF07719">
    <property type="entry name" value="TPR_2"/>
    <property type="match status" value="1"/>
</dbReference>
<dbReference type="PANTHER" id="PTHR44943">
    <property type="entry name" value="CELLULOSE SYNTHASE OPERON PROTEIN C"/>
    <property type="match status" value="1"/>
</dbReference>
<comment type="caution">
    <text evidence="5">The sequence shown here is derived from an EMBL/GenBank/DDBJ whole genome shotgun (WGS) entry which is preliminary data.</text>
</comment>
<feature type="repeat" description="TPR" evidence="3">
    <location>
        <begin position="95"/>
        <end position="128"/>
    </location>
</feature>
<dbReference type="Proteomes" id="UP001232992">
    <property type="component" value="Unassembled WGS sequence"/>
</dbReference>
<dbReference type="EMBL" id="JAQOSQ010000009">
    <property type="protein sequence ID" value="MDJ1183682.1"/>
    <property type="molecule type" value="Genomic_DNA"/>
</dbReference>
<protein>
    <submittedName>
        <fullName evidence="5">Tetratricopeptide repeat protein</fullName>
    </submittedName>
</protein>